<reference evidence="3" key="1">
    <citation type="submission" date="2017-03" db="EMBL/GenBank/DDBJ databases">
        <authorList>
            <person name="Sharma R."/>
            <person name="Thines M."/>
        </authorList>
    </citation>
    <scope>NUCLEOTIDE SEQUENCE [LARGE SCALE GENOMIC DNA]</scope>
</reference>
<evidence type="ECO:0000313" key="3">
    <source>
        <dbReference type="Proteomes" id="UP000192927"/>
    </source>
</evidence>
<feature type="compositionally biased region" description="Basic and acidic residues" evidence="1">
    <location>
        <begin position="788"/>
        <end position="807"/>
    </location>
</feature>
<feature type="region of interest" description="Disordered" evidence="1">
    <location>
        <begin position="502"/>
        <end position="695"/>
    </location>
</feature>
<feature type="compositionally biased region" description="Basic and acidic residues" evidence="1">
    <location>
        <begin position="585"/>
        <end position="617"/>
    </location>
</feature>
<keyword evidence="3" id="KW-1185">Reference proteome</keyword>
<feature type="compositionally biased region" description="Polar residues" evidence="1">
    <location>
        <begin position="41"/>
        <end position="70"/>
    </location>
</feature>
<proteinExistence type="predicted"/>
<feature type="region of interest" description="Disordered" evidence="1">
    <location>
        <begin position="774"/>
        <end position="838"/>
    </location>
</feature>
<feature type="region of interest" description="Disordered" evidence="1">
    <location>
        <begin position="1"/>
        <end position="199"/>
    </location>
</feature>
<feature type="compositionally biased region" description="Basic and acidic residues" evidence="1">
    <location>
        <begin position="632"/>
        <end position="642"/>
    </location>
</feature>
<dbReference type="AlphaFoldDB" id="A0A1W5DDK6"/>
<feature type="compositionally biased region" description="Basic and acidic residues" evidence="1">
    <location>
        <begin position="354"/>
        <end position="366"/>
    </location>
</feature>
<sequence length="1124" mass="123834">MSSATSDTDGTKPKQTSSARTSHLNRDKPLFASRRPLPRLQQHSDFFTDSLNTSYIPGPSPQKNNANRQSMGAKPRQAFVNGRSLGAASKATANVAGENRPPSSPPSSDRKQPRHLAKPRSSQDTPRTPPRPSKSPPKEPERTRTARPRPRGQATAASPTSSASSPPRGLAEAYQRIVDEEDLAGQENEATDDGMDDMTSDEYHRIQTDRSHDIDHLRLQRLRDSASPISLRASRRASPRGTMGEILAAEDRGREHEQDLPEIGSEPGMSFLDDVTDDSIGRALAQRSRDEVRLNGVVKPDGQPFSKARVGEKVGLTVENLRRKNGSNGSSGSGTIGGSISSRGSEPSLNIPREWGRKGKSGKDWLSRINGRSGKFTGDVSIEPKVAITIDPERKESAGRIVDWVAAAADVPLPSVEEGSSHTRSASQNSTPVSILHGRTSLDIVREWEFNDDDFTARSLQISDSPPLRIRNATLDRIREREIESLEKRAVTTNRLDELREKSSLENLGRRSPNLRVEEPQRQIGSNMEEGSRRRTSSAGLSLQSISEDNSDHNDGLEAPVKSKEQKEQVPDTPVVIYKSTPETDNEHGGRSQSRSEKEKRPSSQAISRRDDPRDLLRSLARATSASPSPTKENEPDVHSDTEMSGDDEILQGTPDDMMVRAAAHTRHDSTGKGVSDHNIDLQPRSEGSKGAVKTPQLPKSKIYLETPLVTGAWIDTVKTPLQSQPKPAINLKTPLITGGWIDTPLPAGGRGLPMPTPEELDARKDLVMNMDDHLPQKKGLSPSVVDTETHQHEQKPLRDSGPERPKSALAAILEKAKRKPRKRRTADAQSSDEDNTLALGDDTIRSLEDLVVKDQADNSVLVVPREPAINVDSDDDNETSTLTSTQKARQTELFGYDRLTTRLGKLGVSIRDAKKGIATLEQAVSNNTAEEQCNEAGEFHDFIWPCQKCGCSGRNDGAVVRRGGDRVWEIAIPLPRLWRWDDGDWRPRLTWFGLVTLSAILLVAEIIVADLYSPPFYATHMVSFGVDLDRPLPPFILAKLLLRSPVGYIIKPPWFFFISVLKFCTRSLSKLVRFLYRLAFGGSDGAGYAARLGHGMRQPVARDTRIPRPSWAPDLSMMVDEYV</sequence>
<feature type="compositionally biased region" description="Acidic residues" evidence="1">
    <location>
        <begin position="179"/>
        <end position="199"/>
    </location>
</feature>
<name>A0A1W5DDK6_9LECA</name>
<feature type="compositionally biased region" description="Polar residues" evidence="1">
    <location>
        <begin position="537"/>
        <end position="548"/>
    </location>
</feature>
<protein>
    <submittedName>
        <fullName evidence="2">Uncharacterized protein</fullName>
    </submittedName>
</protein>
<feature type="compositionally biased region" description="Basic and acidic residues" evidence="1">
    <location>
        <begin position="550"/>
        <end position="570"/>
    </location>
</feature>
<feature type="compositionally biased region" description="Low complexity" evidence="1">
    <location>
        <begin position="154"/>
        <end position="167"/>
    </location>
</feature>
<evidence type="ECO:0000313" key="2">
    <source>
        <dbReference type="EMBL" id="SLM41050.1"/>
    </source>
</evidence>
<dbReference type="Proteomes" id="UP000192927">
    <property type="component" value="Unassembled WGS sequence"/>
</dbReference>
<organism evidence="2 3">
    <name type="scientific">Lasallia pustulata</name>
    <dbReference type="NCBI Taxonomy" id="136370"/>
    <lineage>
        <taxon>Eukaryota</taxon>
        <taxon>Fungi</taxon>
        <taxon>Dikarya</taxon>
        <taxon>Ascomycota</taxon>
        <taxon>Pezizomycotina</taxon>
        <taxon>Lecanoromycetes</taxon>
        <taxon>OSLEUM clade</taxon>
        <taxon>Umbilicariomycetidae</taxon>
        <taxon>Umbilicariales</taxon>
        <taxon>Umbilicariaceae</taxon>
        <taxon>Lasallia</taxon>
    </lineage>
</organism>
<evidence type="ECO:0000256" key="1">
    <source>
        <dbReference type="SAM" id="MobiDB-lite"/>
    </source>
</evidence>
<feature type="compositionally biased region" description="Polar residues" evidence="1">
    <location>
        <begin position="1"/>
        <end position="22"/>
    </location>
</feature>
<feature type="region of interest" description="Disordered" evidence="1">
    <location>
        <begin position="228"/>
        <end position="369"/>
    </location>
</feature>
<feature type="compositionally biased region" description="Basic and acidic residues" evidence="1">
    <location>
        <begin position="249"/>
        <end position="259"/>
    </location>
</feature>
<dbReference type="EMBL" id="FWEW01003762">
    <property type="protein sequence ID" value="SLM41050.1"/>
    <property type="molecule type" value="Genomic_DNA"/>
</dbReference>
<feature type="compositionally biased region" description="Basic and acidic residues" evidence="1">
    <location>
        <begin position="666"/>
        <end position="680"/>
    </location>
</feature>
<accession>A0A1W5DDK6</accession>